<gene>
    <name evidence="1" type="ORF">SAMN05444165_7152</name>
</gene>
<proteinExistence type="predicted"/>
<protein>
    <recommendedName>
        <fullName evidence="3">DUF3443 domain-containing protein</fullName>
    </recommendedName>
</protein>
<evidence type="ECO:0008006" key="3">
    <source>
        <dbReference type="Google" id="ProtNLM"/>
    </source>
</evidence>
<keyword evidence="2" id="KW-1185">Reference proteome</keyword>
<dbReference type="Proteomes" id="UP000185151">
    <property type="component" value="Unassembled WGS sequence"/>
</dbReference>
<sequence>MNGINSLYVTATICYPGTQGSNQCATVDHMLLDTGSVGVRVLASALGSALPSQLPAQTGATNDPTGNAPIAQCAIFGSGYTWGSVKRADVSIGGESAGNLPIQVIGDGAFATPSDCVSRGGTNIGTIAKLGANGVIGIGSGIRDFPAAAQTVLPATYYYCASSGSCTGARVPLDTQVMNPVADFTSDNNGTIISLPPLQAGGQATAMGQLIFGIGTQQNNALPSSANILKLDQNGLFTTVYKGSALTSAIDSGTNVYYFPDTTIPTAFVWPDTWYAPSTPLSLSAGLKASNGSGSSATVPFSLSNAANLLANPYAAYDSLGAPLSGGFIWGLPFFYGRNVYTVLNNAKVGSQTGPFVAF</sequence>
<organism evidence="1 2">
    <name type="scientific">Paraburkholderia phenazinium</name>
    <dbReference type="NCBI Taxonomy" id="60549"/>
    <lineage>
        <taxon>Bacteria</taxon>
        <taxon>Pseudomonadati</taxon>
        <taxon>Pseudomonadota</taxon>
        <taxon>Betaproteobacteria</taxon>
        <taxon>Burkholderiales</taxon>
        <taxon>Burkholderiaceae</taxon>
        <taxon>Paraburkholderia</taxon>
    </lineage>
</organism>
<dbReference type="InterPro" id="IPR021847">
    <property type="entry name" value="DUF3443"/>
</dbReference>
<name>A0A1N6LGM9_9BURK</name>
<evidence type="ECO:0000313" key="1">
    <source>
        <dbReference type="EMBL" id="SIO67826.1"/>
    </source>
</evidence>
<dbReference type="Pfam" id="PF11925">
    <property type="entry name" value="DUF3443"/>
    <property type="match status" value="1"/>
</dbReference>
<accession>A0A1N6LGM9</accession>
<reference evidence="1 2" key="1">
    <citation type="submission" date="2016-11" db="EMBL/GenBank/DDBJ databases">
        <authorList>
            <person name="Jaros S."/>
            <person name="Januszkiewicz K."/>
            <person name="Wedrychowicz H."/>
        </authorList>
    </citation>
    <scope>NUCLEOTIDE SEQUENCE [LARGE SCALE GENOMIC DNA]</scope>
    <source>
        <strain evidence="1 2">GAS95</strain>
    </source>
</reference>
<evidence type="ECO:0000313" key="2">
    <source>
        <dbReference type="Proteomes" id="UP000185151"/>
    </source>
</evidence>
<dbReference type="AlphaFoldDB" id="A0A1N6LGM9"/>
<dbReference type="EMBL" id="FSRU01000003">
    <property type="protein sequence ID" value="SIO67826.1"/>
    <property type="molecule type" value="Genomic_DNA"/>
</dbReference>